<evidence type="ECO:0000313" key="1">
    <source>
        <dbReference type="EMBL" id="MFD2168687.1"/>
    </source>
</evidence>
<dbReference type="Gene3D" id="2.40.110.10">
    <property type="entry name" value="Butyryl-CoA Dehydrogenase, subunit A, domain 2"/>
    <property type="match status" value="1"/>
</dbReference>
<dbReference type="Gene3D" id="1.10.540.10">
    <property type="entry name" value="Acyl-CoA dehydrogenase/oxidase, N-terminal domain"/>
    <property type="match status" value="1"/>
</dbReference>
<dbReference type="EMBL" id="JBHUIO010000002">
    <property type="protein sequence ID" value="MFD2168687.1"/>
    <property type="molecule type" value="Genomic_DNA"/>
</dbReference>
<dbReference type="InterPro" id="IPR009100">
    <property type="entry name" value="AcylCoA_DH/oxidase_NM_dom_sf"/>
</dbReference>
<sequence>MTIESQRLQELLHKHLRPRVKEIDELGRYPGDFLRLLGEEGFYSQSPSDNLKLIRDVATVCVSTAFVVWCQTAAISFVSNGTSDELKQELLSSLLTGEVLGGTGISNAMKFYAGLEELKLVGEKTPTGYCLHGTLPFVSNLAPHSWFAVVFRTEDNQRAIALVPTDLEGVNLKEANGFLGLNGTATYSCQFQNVHLSQKYVVSEQADELIAKIRPGFLLTQVGLALGVTRASLDSMNNLQDKQNAVNQFLKVQPTSLENRLQRLTDLVEQLSDRSAIATVSFREVVEARLESAYLAMDAAQAEMLHAGAAGYVAGSHTSRRLRESLFLAVVTPAVKQLEKMLKSLS</sequence>
<dbReference type="SUPFAM" id="SSF56645">
    <property type="entry name" value="Acyl-CoA dehydrogenase NM domain-like"/>
    <property type="match status" value="1"/>
</dbReference>
<dbReference type="PANTHER" id="PTHR43884">
    <property type="entry name" value="ACYL-COA DEHYDROGENASE"/>
    <property type="match status" value="1"/>
</dbReference>
<dbReference type="RefSeq" id="WP_386043625.1">
    <property type="nucleotide sequence ID" value="NZ_JBHUIO010000002.1"/>
</dbReference>
<keyword evidence="2" id="KW-1185">Reference proteome</keyword>
<dbReference type="Proteomes" id="UP001597343">
    <property type="component" value="Unassembled WGS sequence"/>
</dbReference>
<dbReference type="PANTHER" id="PTHR43884:SF12">
    <property type="entry name" value="ISOVALERYL-COA DEHYDROGENASE, MITOCHONDRIAL-RELATED"/>
    <property type="match status" value="1"/>
</dbReference>
<gene>
    <name evidence="1" type="ORF">ACFSOY_01460</name>
</gene>
<protein>
    <submittedName>
        <fullName evidence="1">Acyl-CoA dehydrogenase</fullName>
    </submittedName>
</protein>
<accession>A0ABW4ZRV7</accession>
<proteinExistence type="predicted"/>
<reference evidence="2" key="1">
    <citation type="journal article" date="2019" name="Int. J. Syst. Evol. Microbiol.">
        <title>The Global Catalogue of Microorganisms (GCM) 10K type strain sequencing project: providing services to taxonomists for standard genome sequencing and annotation.</title>
        <authorList>
            <consortium name="The Broad Institute Genomics Platform"/>
            <consortium name="The Broad Institute Genome Sequencing Center for Infectious Disease"/>
            <person name="Wu L."/>
            <person name="Ma J."/>
        </authorList>
    </citation>
    <scope>NUCLEOTIDE SEQUENCE [LARGE SCALE GENOMIC DNA]</scope>
    <source>
        <strain evidence="2">CGMCC 1.13574</strain>
    </source>
</reference>
<evidence type="ECO:0000313" key="2">
    <source>
        <dbReference type="Proteomes" id="UP001597343"/>
    </source>
</evidence>
<dbReference type="InterPro" id="IPR037069">
    <property type="entry name" value="AcylCoA_DH/ox_N_sf"/>
</dbReference>
<name>A0ABW4ZRV7_9BACL</name>
<organism evidence="1 2">
    <name type="scientific">Tumebacillus lipolyticus</name>
    <dbReference type="NCBI Taxonomy" id="1280370"/>
    <lineage>
        <taxon>Bacteria</taxon>
        <taxon>Bacillati</taxon>
        <taxon>Bacillota</taxon>
        <taxon>Bacilli</taxon>
        <taxon>Bacillales</taxon>
        <taxon>Alicyclobacillaceae</taxon>
        <taxon>Tumebacillus</taxon>
    </lineage>
</organism>
<comment type="caution">
    <text evidence="1">The sequence shown here is derived from an EMBL/GenBank/DDBJ whole genome shotgun (WGS) entry which is preliminary data.</text>
</comment>
<dbReference type="InterPro" id="IPR046373">
    <property type="entry name" value="Acyl-CoA_Oxase/DH_mid-dom_sf"/>
</dbReference>